<gene>
    <name evidence="3" type="primary">gerD</name>
    <name evidence="3" type="ORF">QR721_00910</name>
</gene>
<keyword evidence="4" id="KW-1185">Reference proteome</keyword>
<dbReference type="NCBIfam" id="NF040801">
    <property type="entry name" value="spore_GerD"/>
    <property type="match status" value="1"/>
</dbReference>
<dbReference type="InterPro" id="IPR041262">
    <property type="entry name" value="GerD_central"/>
</dbReference>
<organism evidence="3 4">
    <name type="scientific">Aciduricibacillus chroicocephali</name>
    <dbReference type="NCBI Taxonomy" id="3054939"/>
    <lineage>
        <taxon>Bacteria</taxon>
        <taxon>Bacillati</taxon>
        <taxon>Bacillota</taxon>
        <taxon>Bacilli</taxon>
        <taxon>Bacillales</taxon>
        <taxon>Bacillaceae</taxon>
        <taxon>Aciduricibacillus</taxon>
    </lineage>
</organism>
<accession>A0ABY9KVE1</accession>
<name>A0ABY9KVE1_9BACI</name>
<feature type="chain" id="PRO_5047235016" evidence="1">
    <location>
        <begin position="21"/>
        <end position="192"/>
    </location>
</feature>
<feature type="signal peptide" evidence="1">
    <location>
        <begin position="1"/>
        <end position="20"/>
    </location>
</feature>
<evidence type="ECO:0000313" key="4">
    <source>
        <dbReference type="Proteomes" id="UP001180087"/>
    </source>
</evidence>
<evidence type="ECO:0000313" key="3">
    <source>
        <dbReference type="EMBL" id="WLV24846.1"/>
    </source>
</evidence>
<keyword evidence="1" id="KW-0732">Signal</keyword>
<dbReference type="Pfam" id="PF17898">
    <property type="entry name" value="GerD"/>
    <property type="match status" value="1"/>
</dbReference>
<protein>
    <submittedName>
        <fullName evidence="3">Spore germination lipoprotein GerD</fullName>
    </submittedName>
</protein>
<sequence>MRRISFLLFLLLCLTLTACSGEPESRHDASYESTKKMVVDILQTDEGKKTLTEVMNDKKLKEQLVINSKETKQTITDTLTSEKGKEMWKTLFQDNDFKDAFAKSMAEEQKKLMKALMNDPEYQKQMLGLLQNEKMQEQMLRVMTSQPFREHLSNTMKETFETPALEKKLQDMMVEAAKKADEEKAKEEKKSK</sequence>
<dbReference type="Proteomes" id="UP001180087">
    <property type="component" value="Chromosome"/>
</dbReference>
<dbReference type="PROSITE" id="PS51257">
    <property type="entry name" value="PROKAR_LIPOPROTEIN"/>
    <property type="match status" value="1"/>
</dbReference>
<feature type="domain" description="Spore germination GerD central core" evidence="2">
    <location>
        <begin position="64"/>
        <end position="177"/>
    </location>
</feature>
<evidence type="ECO:0000259" key="2">
    <source>
        <dbReference type="Pfam" id="PF17898"/>
    </source>
</evidence>
<dbReference type="RefSeq" id="WP_348028288.1">
    <property type="nucleotide sequence ID" value="NZ_CP129113.1"/>
</dbReference>
<keyword evidence="3" id="KW-0449">Lipoprotein</keyword>
<dbReference type="EMBL" id="CP129113">
    <property type="protein sequence ID" value="WLV24846.1"/>
    <property type="molecule type" value="Genomic_DNA"/>
</dbReference>
<evidence type="ECO:0000256" key="1">
    <source>
        <dbReference type="SAM" id="SignalP"/>
    </source>
</evidence>
<proteinExistence type="predicted"/>
<reference evidence="3" key="1">
    <citation type="submission" date="2023-06" db="EMBL/GenBank/DDBJ databases">
        <title>A Treasure from Seagulls: Isolation and Description of Aciduricobacillus qingdaonensis gen. nov., sp. nov., a Rare Obligately Uric Acid-utilizing Member in the Family Bacillaceae.</title>
        <authorList>
            <person name="Liu W."/>
            <person name="Wang B."/>
        </authorList>
    </citation>
    <scope>NUCLEOTIDE SEQUENCE</scope>
    <source>
        <strain evidence="3">44XB</strain>
    </source>
</reference>